<proteinExistence type="predicted"/>
<dbReference type="EMBL" id="CM007906">
    <property type="protein sequence ID" value="OTF84989.1"/>
    <property type="molecule type" value="Genomic_DNA"/>
</dbReference>
<accession>A0A251RQ86</accession>
<dbReference type="InParanoid" id="A0A251RQ86"/>
<keyword evidence="1" id="KW-0812">Transmembrane</keyword>
<sequence length="88" mass="10766">MFCFMLDMLCDLEQWIVLVFFFLNIGSLIFYLLFVSDIRFIIRIRIRNFGYPKVGYPKFRIRIRIVKSTIRNVRISDFRISEISDIRF</sequence>
<dbReference type="AlphaFoldDB" id="A0A251RQ86"/>
<gene>
    <name evidence="2" type="ORF">HannXRQ_Chr17g0535101</name>
</gene>
<evidence type="ECO:0000256" key="1">
    <source>
        <dbReference type="SAM" id="Phobius"/>
    </source>
</evidence>
<keyword evidence="1" id="KW-0472">Membrane</keyword>
<feature type="transmembrane region" description="Helical" evidence="1">
    <location>
        <begin position="15"/>
        <end position="35"/>
    </location>
</feature>
<reference evidence="3" key="1">
    <citation type="journal article" date="2017" name="Nature">
        <title>The sunflower genome provides insights into oil metabolism, flowering and Asterid evolution.</title>
        <authorList>
            <person name="Badouin H."/>
            <person name="Gouzy J."/>
            <person name="Grassa C.J."/>
            <person name="Murat F."/>
            <person name="Staton S.E."/>
            <person name="Cottret L."/>
            <person name="Lelandais-Briere C."/>
            <person name="Owens G.L."/>
            <person name="Carrere S."/>
            <person name="Mayjonade B."/>
            <person name="Legrand L."/>
            <person name="Gill N."/>
            <person name="Kane N.C."/>
            <person name="Bowers J.E."/>
            <person name="Hubner S."/>
            <person name="Bellec A."/>
            <person name="Berard A."/>
            <person name="Berges H."/>
            <person name="Blanchet N."/>
            <person name="Boniface M.C."/>
            <person name="Brunel D."/>
            <person name="Catrice O."/>
            <person name="Chaidir N."/>
            <person name="Claudel C."/>
            <person name="Donnadieu C."/>
            <person name="Faraut T."/>
            <person name="Fievet G."/>
            <person name="Helmstetter N."/>
            <person name="King M."/>
            <person name="Knapp S.J."/>
            <person name="Lai Z."/>
            <person name="Le Paslier M.C."/>
            <person name="Lippi Y."/>
            <person name="Lorenzon L."/>
            <person name="Mandel J.R."/>
            <person name="Marage G."/>
            <person name="Marchand G."/>
            <person name="Marquand E."/>
            <person name="Bret-Mestries E."/>
            <person name="Morien E."/>
            <person name="Nambeesan S."/>
            <person name="Nguyen T."/>
            <person name="Pegot-Espagnet P."/>
            <person name="Pouilly N."/>
            <person name="Raftis F."/>
            <person name="Sallet E."/>
            <person name="Schiex T."/>
            <person name="Thomas J."/>
            <person name="Vandecasteele C."/>
            <person name="Vares D."/>
            <person name="Vear F."/>
            <person name="Vautrin S."/>
            <person name="Crespi M."/>
            <person name="Mangin B."/>
            <person name="Burke J.M."/>
            <person name="Salse J."/>
            <person name="Munos S."/>
            <person name="Vincourt P."/>
            <person name="Rieseberg L.H."/>
            <person name="Langlade N.B."/>
        </authorList>
    </citation>
    <scope>NUCLEOTIDE SEQUENCE [LARGE SCALE GENOMIC DNA]</scope>
    <source>
        <strain evidence="3">cv. SF193</strain>
    </source>
</reference>
<name>A0A251RQ86_HELAN</name>
<evidence type="ECO:0000313" key="3">
    <source>
        <dbReference type="Proteomes" id="UP000215914"/>
    </source>
</evidence>
<organism evidence="2 3">
    <name type="scientific">Helianthus annuus</name>
    <name type="common">Common sunflower</name>
    <dbReference type="NCBI Taxonomy" id="4232"/>
    <lineage>
        <taxon>Eukaryota</taxon>
        <taxon>Viridiplantae</taxon>
        <taxon>Streptophyta</taxon>
        <taxon>Embryophyta</taxon>
        <taxon>Tracheophyta</taxon>
        <taxon>Spermatophyta</taxon>
        <taxon>Magnoliopsida</taxon>
        <taxon>eudicotyledons</taxon>
        <taxon>Gunneridae</taxon>
        <taxon>Pentapetalae</taxon>
        <taxon>asterids</taxon>
        <taxon>campanulids</taxon>
        <taxon>Asterales</taxon>
        <taxon>Asteraceae</taxon>
        <taxon>Asteroideae</taxon>
        <taxon>Heliantheae alliance</taxon>
        <taxon>Heliantheae</taxon>
        <taxon>Helianthus</taxon>
    </lineage>
</organism>
<evidence type="ECO:0000313" key="2">
    <source>
        <dbReference type="EMBL" id="OTF84989.1"/>
    </source>
</evidence>
<protein>
    <submittedName>
        <fullName evidence="2">Uncharacterized protein</fullName>
    </submittedName>
</protein>
<keyword evidence="1" id="KW-1133">Transmembrane helix</keyword>
<dbReference type="Proteomes" id="UP000215914">
    <property type="component" value="Chromosome 17"/>
</dbReference>
<keyword evidence="3" id="KW-1185">Reference proteome</keyword>